<evidence type="ECO:0000313" key="2">
    <source>
        <dbReference type="EMBL" id="TDO77675.1"/>
    </source>
</evidence>
<dbReference type="RefSeq" id="WP_133516059.1">
    <property type="nucleotide sequence ID" value="NZ_SNWX01000032.1"/>
</dbReference>
<protein>
    <submittedName>
        <fullName evidence="2">Uncharacterized protein</fullName>
    </submittedName>
</protein>
<evidence type="ECO:0000256" key="1">
    <source>
        <dbReference type="SAM" id="MobiDB-lite"/>
    </source>
</evidence>
<dbReference type="Proteomes" id="UP000295064">
    <property type="component" value="Unassembled WGS sequence"/>
</dbReference>
<proteinExistence type="predicted"/>
<accession>A0A4V3CDJ9</accession>
<gene>
    <name evidence="2" type="ORF">DFR79_1327</name>
</gene>
<feature type="region of interest" description="Disordered" evidence="1">
    <location>
        <begin position="47"/>
        <end position="66"/>
    </location>
</feature>
<reference evidence="2 3" key="1">
    <citation type="submission" date="2019-03" db="EMBL/GenBank/DDBJ databases">
        <title>Subsurface microbial communities from deep shales in Ohio and West Virginia, USA.</title>
        <authorList>
            <person name="Wrighton K."/>
        </authorList>
    </citation>
    <scope>NUCLEOTIDE SEQUENCE [LARGE SCALE GENOMIC DNA]</scope>
    <source>
        <strain evidence="2 3">MA284_T2</strain>
    </source>
</reference>
<dbReference type="AlphaFoldDB" id="A0A4V3CDJ9"/>
<evidence type="ECO:0000313" key="3">
    <source>
        <dbReference type="Proteomes" id="UP000295064"/>
    </source>
</evidence>
<feature type="compositionally biased region" description="Basic and acidic residues" evidence="1">
    <location>
        <begin position="47"/>
        <end position="60"/>
    </location>
</feature>
<organism evidence="2 3">
    <name type="scientific">Halanaerobium saccharolyticum</name>
    <dbReference type="NCBI Taxonomy" id="43595"/>
    <lineage>
        <taxon>Bacteria</taxon>
        <taxon>Bacillati</taxon>
        <taxon>Bacillota</taxon>
        <taxon>Clostridia</taxon>
        <taxon>Halanaerobiales</taxon>
        <taxon>Halanaerobiaceae</taxon>
        <taxon>Halanaerobium</taxon>
    </lineage>
</organism>
<dbReference type="EMBL" id="SNWX01000032">
    <property type="protein sequence ID" value="TDO77675.1"/>
    <property type="molecule type" value="Genomic_DNA"/>
</dbReference>
<name>A0A4V3CDJ9_9FIRM</name>
<dbReference type="OrthoDB" id="6175927at2"/>
<comment type="caution">
    <text evidence="2">The sequence shown here is derived from an EMBL/GenBank/DDBJ whole genome shotgun (WGS) entry which is preliminary data.</text>
</comment>
<sequence>MRGFPKVLNSRQDYENVINDFGYTPKVKRAYQGLLNTAKKYEFDKELAAESDRTGPEPEYKVMTQEEEGTEKIVQYKLVNNPDGKIFKLGFTIDEVQEVIDQC</sequence>